<name>A0ABP1QH67_9HEXA</name>
<proteinExistence type="predicted"/>
<sequence length="171" mass="19564">MWTTNILLFSLQLQIIWINPCSGLSSTNESFVAVTNQNLDLRVTYEDILDGKRAGYTIGCNTIVMWKTEVHFPFAVSFCIEEGYRLLRTDRPKEMSWLEKVLNDGPWYGAVWVFNPSPENALKCYYALLDNNNKLLILSGKCIDNPLKYVLITVDDTLDVVKCQPIDVAKF</sequence>
<evidence type="ECO:0000256" key="1">
    <source>
        <dbReference type="SAM" id="SignalP"/>
    </source>
</evidence>
<keyword evidence="3" id="KW-1185">Reference proteome</keyword>
<evidence type="ECO:0000313" key="2">
    <source>
        <dbReference type="EMBL" id="CAL8098560.1"/>
    </source>
</evidence>
<dbReference type="Proteomes" id="UP001642540">
    <property type="component" value="Unassembled WGS sequence"/>
</dbReference>
<keyword evidence="1" id="KW-0732">Signal</keyword>
<protein>
    <submittedName>
        <fullName evidence="2">Uncharacterized protein</fullName>
    </submittedName>
</protein>
<accession>A0ABP1QH67</accession>
<organism evidence="2 3">
    <name type="scientific">Orchesella dallaii</name>
    <dbReference type="NCBI Taxonomy" id="48710"/>
    <lineage>
        <taxon>Eukaryota</taxon>
        <taxon>Metazoa</taxon>
        <taxon>Ecdysozoa</taxon>
        <taxon>Arthropoda</taxon>
        <taxon>Hexapoda</taxon>
        <taxon>Collembola</taxon>
        <taxon>Entomobryomorpha</taxon>
        <taxon>Entomobryoidea</taxon>
        <taxon>Orchesellidae</taxon>
        <taxon>Orchesellinae</taxon>
        <taxon>Orchesella</taxon>
    </lineage>
</organism>
<feature type="signal peptide" evidence="1">
    <location>
        <begin position="1"/>
        <end position="23"/>
    </location>
</feature>
<evidence type="ECO:0000313" key="3">
    <source>
        <dbReference type="Proteomes" id="UP001642540"/>
    </source>
</evidence>
<feature type="chain" id="PRO_5047128065" evidence="1">
    <location>
        <begin position="24"/>
        <end position="171"/>
    </location>
</feature>
<reference evidence="2 3" key="1">
    <citation type="submission" date="2024-08" db="EMBL/GenBank/DDBJ databases">
        <authorList>
            <person name="Cucini C."/>
            <person name="Frati F."/>
        </authorList>
    </citation>
    <scope>NUCLEOTIDE SEQUENCE [LARGE SCALE GENOMIC DNA]</scope>
</reference>
<dbReference type="EMBL" id="CAXLJM020000030">
    <property type="protein sequence ID" value="CAL8098560.1"/>
    <property type="molecule type" value="Genomic_DNA"/>
</dbReference>
<gene>
    <name evidence="2" type="ORF">ODALV1_LOCUS9975</name>
</gene>
<comment type="caution">
    <text evidence="2">The sequence shown here is derived from an EMBL/GenBank/DDBJ whole genome shotgun (WGS) entry which is preliminary data.</text>
</comment>